<dbReference type="GO" id="GO:0003723">
    <property type="term" value="F:RNA binding"/>
    <property type="evidence" value="ECO:0007669"/>
    <property type="project" value="InterPro"/>
</dbReference>
<evidence type="ECO:0000259" key="2">
    <source>
        <dbReference type="Pfam" id="PF20429"/>
    </source>
</evidence>
<feature type="domain" description="RNA-binding protein Tab2-like N-terminal" evidence="1">
    <location>
        <begin position="3"/>
        <end position="103"/>
    </location>
</feature>
<reference evidence="3" key="2">
    <citation type="journal article" date="2022" name="Microbiol. Resour. Announc.">
        <title>Metagenome Sequencing to Explore Phylogenomics of Terrestrial Cyanobacteria.</title>
        <authorList>
            <person name="Ward R.D."/>
            <person name="Stajich J.E."/>
            <person name="Johansen J.R."/>
            <person name="Huntemann M."/>
            <person name="Clum A."/>
            <person name="Foster B."/>
            <person name="Foster B."/>
            <person name="Roux S."/>
            <person name="Palaniappan K."/>
            <person name="Varghese N."/>
            <person name="Mukherjee S."/>
            <person name="Reddy T.B.K."/>
            <person name="Daum C."/>
            <person name="Copeland A."/>
            <person name="Chen I.A."/>
            <person name="Ivanova N.N."/>
            <person name="Kyrpides N.C."/>
            <person name="Shapiro N."/>
            <person name="Eloe-Fadrosh E.A."/>
            <person name="Pietrasiak N."/>
        </authorList>
    </citation>
    <scope>NUCLEOTIDE SEQUENCE</scope>
    <source>
        <strain evidence="3">HA4357-MV3</strain>
    </source>
</reference>
<dbReference type="PANTHER" id="PTHR34556:SF2">
    <property type="entry name" value="PROTEIN TAB2 HOMOLOG, CHLOROPLASTIC"/>
    <property type="match status" value="1"/>
</dbReference>
<dbReference type="Proteomes" id="UP000813215">
    <property type="component" value="Unassembled WGS sequence"/>
</dbReference>
<dbReference type="Pfam" id="PF06485">
    <property type="entry name" value="Tab2-like_N"/>
    <property type="match status" value="1"/>
</dbReference>
<accession>A0A9E3HAN8</accession>
<comment type="caution">
    <text evidence="3">The sequence shown here is derived from an EMBL/GenBank/DDBJ whole genome shotgun (WGS) entry which is preliminary data.</text>
</comment>
<dbReference type="Pfam" id="PF20429">
    <property type="entry name" value="Tab2-like_C"/>
    <property type="match status" value="1"/>
</dbReference>
<sequence>MVIWQADFYHHRQQQAAGQVLWELLICDRDRSFQYEAICPQSQVNSSWVTAQLQLVADGKLPDVIQVFRPQCLGLIEEAGRSLGINVEPTRRTFALKQWLQEKNYPTVVDKPPPTPLPENLWGEEWQFATLSAGKVVEAFAEQPIPILVIPEFLQPINLGLASMVSVPGVIIYGGRQSMRLARWLQQTRPVALSYVAGAPDGLVLEASLVDRWILATFSDLEVAAAAKVYEQRKQESHGLHFLLVQPDNSGITFSGFWLLRAEGILMNK</sequence>
<feature type="domain" description="RNA-binding protein Tab2/Atab2 C-terminal" evidence="2">
    <location>
        <begin position="106"/>
        <end position="261"/>
    </location>
</feature>
<dbReference type="PANTHER" id="PTHR34556">
    <property type="match status" value="1"/>
</dbReference>
<proteinExistence type="predicted"/>
<evidence type="ECO:0000259" key="1">
    <source>
        <dbReference type="Pfam" id="PF06485"/>
    </source>
</evidence>
<organism evidence="3 4">
    <name type="scientific">Pelatocladus maniniholoensis HA4357-MV3</name>
    <dbReference type="NCBI Taxonomy" id="1117104"/>
    <lineage>
        <taxon>Bacteria</taxon>
        <taxon>Bacillati</taxon>
        <taxon>Cyanobacteriota</taxon>
        <taxon>Cyanophyceae</taxon>
        <taxon>Nostocales</taxon>
        <taxon>Nostocaceae</taxon>
        <taxon>Pelatocladus</taxon>
    </lineage>
</organism>
<name>A0A9E3HAN8_9NOST</name>
<dbReference type="AlphaFoldDB" id="A0A9E3HAN8"/>
<reference evidence="3" key="1">
    <citation type="submission" date="2021-05" db="EMBL/GenBank/DDBJ databases">
        <authorList>
            <person name="Pietrasiak N."/>
            <person name="Ward R."/>
            <person name="Stajich J.E."/>
            <person name="Kurbessoian T."/>
        </authorList>
    </citation>
    <scope>NUCLEOTIDE SEQUENCE</scope>
    <source>
        <strain evidence="3">HA4357-MV3</strain>
    </source>
</reference>
<evidence type="ECO:0000313" key="4">
    <source>
        <dbReference type="Proteomes" id="UP000813215"/>
    </source>
</evidence>
<dbReference type="EMBL" id="JAHHHW010000115">
    <property type="protein sequence ID" value="MBW4433838.1"/>
    <property type="molecule type" value="Genomic_DNA"/>
</dbReference>
<dbReference type="InterPro" id="IPR046760">
    <property type="entry name" value="Tab2-like_N"/>
</dbReference>
<evidence type="ECO:0000313" key="3">
    <source>
        <dbReference type="EMBL" id="MBW4433838.1"/>
    </source>
</evidence>
<dbReference type="InterPro" id="IPR009472">
    <property type="entry name" value="Tab2-like"/>
</dbReference>
<dbReference type="InterPro" id="IPR046761">
    <property type="entry name" value="Tab2-like_C"/>
</dbReference>
<protein>
    <submittedName>
        <fullName evidence="3">Tab2/Atab2 family RNA-binding protein</fullName>
    </submittedName>
</protein>
<gene>
    <name evidence="3" type="ORF">KME28_19520</name>
</gene>